<organism evidence="9 10">
    <name type="scientific">Snodgrassella alvi SCGC AB-598-J21</name>
    <dbReference type="NCBI Taxonomy" id="1385367"/>
    <lineage>
        <taxon>Bacteria</taxon>
        <taxon>Pseudomonadati</taxon>
        <taxon>Pseudomonadota</taxon>
        <taxon>Betaproteobacteria</taxon>
        <taxon>Neisseriales</taxon>
        <taxon>Neisseriaceae</taxon>
        <taxon>Snodgrassella</taxon>
    </lineage>
</organism>
<dbReference type="PIRSF" id="PIRSF002854">
    <property type="entry name" value="MetQ"/>
    <property type="match status" value="1"/>
</dbReference>
<reference evidence="9 10" key="1">
    <citation type="journal article" date="2014" name="PLoS Genet.">
        <title>Hidden diversity in honey bee gut symbionts detected by single-cell genomics.</title>
        <authorList>
            <person name="Engel P."/>
            <person name="Stepanauskas R."/>
            <person name="Moran N."/>
        </authorList>
    </citation>
    <scope>NUCLEOTIDE SEQUENCE [LARGE SCALE GENOMIC DNA]</scope>
    <source>
        <strain evidence="9 10">SCGC AB-598-J21</strain>
    </source>
</reference>
<gene>
    <name evidence="9" type="ORF">SASC598J21_015650</name>
</gene>
<sequence length="280" mass="30458">MKKLLFALLSVAAISTVLTACTQKTESVPAASSGSTPATTDKTILKVAASPVPHAEILQVAKPLLEKEGIDLQIIQMTDYVRPNIALNEKDVDANFSQHKPYLEDFVQKHKMQLTPIANIHVEPMGIYSKKVKALSETPDDGLVTIPNDATNGGRALLLLQKAGLIKLKADAGISATVRDIVDNPKHLKITPMDAPQLPRTLNDATLSVINTNFAMEAKLVPTKDALFIESKDSPYANILVVRTGDENRDAIQKLKQAMTSPEVKKFIEEKYQGAIIPAF</sequence>
<dbReference type="PROSITE" id="PS51257">
    <property type="entry name" value="PROKAR_LIPOPROTEIN"/>
    <property type="match status" value="1"/>
</dbReference>
<keyword evidence="4" id="KW-0564">Palmitate</keyword>
<evidence type="ECO:0000256" key="4">
    <source>
        <dbReference type="ARBA" id="ARBA00023139"/>
    </source>
</evidence>
<evidence type="ECO:0000256" key="2">
    <source>
        <dbReference type="ARBA" id="ARBA00022729"/>
    </source>
</evidence>
<dbReference type="PANTHER" id="PTHR30429">
    <property type="entry name" value="D-METHIONINE-BINDING LIPOPROTEIN METQ"/>
    <property type="match status" value="1"/>
</dbReference>
<dbReference type="GO" id="GO:0016020">
    <property type="term" value="C:membrane"/>
    <property type="evidence" value="ECO:0007669"/>
    <property type="project" value="UniProtKB-SubCell"/>
</dbReference>
<protein>
    <recommendedName>
        <fullName evidence="6">Lipoprotein</fullName>
    </recommendedName>
</protein>
<keyword evidence="5 6" id="KW-0449">Lipoprotein</keyword>
<feature type="lipid moiety-binding region" description="S-diacylglycerol cysteine" evidence="7">
    <location>
        <position position="21"/>
    </location>
</feature>
<comment type="similarity">
    <text evidence="6">Belongs to the nlpA lipoprotein family.</text>
</comment>
<proteinExistence type="inferred from homology"/>
<comment type="caution">
    <text evidence="9">The sequence shown here is derived from an EMBL/GenBank/DDBJ whole genome shotgun (WGS) entry which is preliminary data.</text>
</comment>
<evidence type="ECO:0000256" key="7">
    <source>
        <dbReference type="PIRSR" id="PIRSR002854-1"/>
    </source>
</evidence>
<evidence type="ECO:0000256" key="8">
    <source>
        <dbReference type="SAM" id="SignalP"/>
    </source>
</evidence>
<evidence type="ECO:0000256" key="1">
    <source>
        <dbReference type="ARBA" id="ARBA00004635"/>
    </source>
</evidence>
<comment type="subcellular location">
    <subcellularLocation>
        <location evidence="1">Membrane</location>
        <topology evidence="1">Lipid-anchor</topology>
    </subcellularLocation>
</comment>
<evidence type="ECO:0000313" key="9">
    <source>
        <dbReference type="EMBL" id="KEQ00661.1"/>
    </source>
</evidence>
<feature type="chain" id="PRO_5001701883" description="Lipoprotein" evidence="8">
    <location>
        <begin position="21"/>
        <end position="280"/>
    </location>
</feature>
<dbReference type="SUPFAM" id="SSF53850">
    <property type="entry name" value="Periplasmic binding protein-like II"/>
    <property type="match status" value="1"/>
</dbReference>
<evidence type="ECO:0000256" key="6">
    <source>
        <dbReference type="PIRNR" id="PIRNR002854"/>
    </source>
</evidence>
<dbReference type="Proteomes" id="UP000027644">
    <property type="component" value="Unassembled WGS sequence"/>
</dbReference>
<dbReference type="AlphaFoldDB" id="A0A074V633"/>
<dbReference type="CDD" id="cd13597">
    <property type="entry name" value="PBP2_lipoprotein_Tp32"/>
    <property type="match status" value="1"/>
</dbReference>
<dbReference type="Gene3D" id="3.40.190.10">
    <property type="entry name" value="Periplasmic binding protein-like II"/>
    <property type="match status" value="2"/>
</dbReference>
<feature type="signal peptide" evidence="8">
    <location>
        <begin position="1"/>
        <end position="20"/>
    </location>
</feature>
<dbReference type="PANTHER" id="PTHR30429:SF0">
    <property type="entry name" value="METHIONINE-BINDING LIPOPROTEIN METQ"/>
    <property type="match status" value="1"/>
</dbReference>
<name>A0A074V633_9NEIS</name>
<dbReference type="Pfam" id="PF03180">
    <property type="entry name" value="Lipoprotein_9"/>
    <property type="match status" value="1"/>
</dbReference>
<dbReference type="InterPro" id="IPR004872">
    <property type="entry name" value="Lipoprotein_NlpA"/>
</dbReference>
<evidence type="ECO:0000313" key="10">
    <source>
        <dbReference type="Proteomes" id="UP000027644"/>
    </source>
</evidence>
<dbReference type="EMBL" id="AVQL01000447">
    <property type="protein sequence ID" value="KEQ00661.1"/>
    <property type="molecule type" value="Genomic_DNA"/>
</dbReference>
<evidence type="ECO:0000256" key="5">
    <source>
        <dbReference type="ARBA" id="ARBA00023288"/>
    </source>
</evidence>
<accession>A0A074V633</accession>
<keyword evidence="3" id="KW-0472">Membrane</keyword>
<keyword evidence="2 8" id="KW-0732">Signal</keyword>
<evidence type="ECO:0000256" key="3">
    <source>
        <dbReference type="ARBA" id="ARBA00023136"/>
    </source>
</evidence>